<keyword evidence="9" id="KW-1185">Reference proteome</keyword>
<feature type="transmembrane region" description="Helical" evidence="7">
    <location>
        <begin position="12"/>
        <end position="32"/>
    </location>
</feature>
<feature type="transmembrane region" description="Helical" evidence="7">
    <location>
        <begin position="146"/>
        <end position="171"/>
    </location>
</feature>
<evidence type="ECO:0000256" key="3">
    <source>
        <dbReference type="ARBA" id="ARBA00022475"/>
    </source>
</evidence>
<feature type="transmembrane region" description="Helical" evidence="7">
    <location>
        <begin position="206"/>
        <end position="225"/>
    </location>
</feature>
<dbReference type="EMBL" id="BAAALG010000012">
    <property type="protein sequence ID" value="GAA1109543.1"/>
    <property type="molecule type" value="Genomic_DNA"/>
</dbReference>
<comment type="similarity">
    <text evidence="2">Belongs to the chromate ion transporter (CHR) (TC 2.A.51) family.</text>
</comment>
<dbReference type="InterPro" id="IPR003370">
    <property type="entry name" value="Chromate_transpt"/>
</dbReference>
<evidence type="ECO:0000256" key="4">
    <source>
        <dbReference type="ARBA" id="ARBA00022692"/>
    </source>
</evidence>
<keyword evidence="5 7" id="KW-1133">Transmembrane helix</keyword>
<dbReference type="Proteomes" id="UP001501581">
    <property type="component" value="Unassembled WGS sequence"/>
</dbReference>
<sequence>MPMPSGDLRETVAVFARLGVVAFGGPVAHIAMMREELVRRRGWVDDQRFVDLIGATNLIPGPNSTELAMHLGHERAGWRGLVAAGVCFIVPAASLVTLLAWAYVHYGSTPSFTALLYGVVPVVLGIVVHALVGLVPTVLAAPWRVLLAVLALIAFLAGVNELLILAAGGAAAGLSAVRLRGSAAGLALPVWWLGGDTGELSQLFWTMLKIGAVLYGSGYVLLAFLEGDFVERLGWITQQQLLDAVAIGQVTPGPVFTTATFIGYLVAGLPGAFLATVAIFAPSFLFVGLLTKITDRLRSRAWTARALDGLNAAAFALMLGVTGELARGALVDPVTVLLALAAVAALRWTTLNSAWLVGAGAVVGLLCGLG</sequence>
<feature type="transmembrane region" description="Helical" evidence="7">
    <location>
        <begin position="115"/>
        <end position="139"/>
    </location>
</feature>
<keyword evidence="6 7" id="KW-0472">Membrane</keyword>
<dbReference type="PANTHER" id="PTHR33567:SF3">
    <property type="entry name" value="CHROMATE ION TRANSPORTER (EUROFUNG)"/>
    <property type="match status" value="1"/>
</dbReference>
<feature type="transmembrane region" description="Helical" evidence="7">
    <location>
        <begin position="310"/>
        <end position="330"/>
    </location>
</feature>
<keyword evidence="4 7" id="KW-0812">Transmembrane</keyword>
<evidence type="ECO:0000313" key="8">
    <source>
        <dbReference type="EMBL" id="GAA1109543.1"/>
    </source>
</evidence>
<evidence type="ECO:0000256" key="7">
    <source>
        <dbReference type="SAM" id="Phobius"/>
    </source>
</evidence>
<comment type="subcellular location">
    <subcellularLocation>
        <location evidence="1">Cell membrane</location>
        <topology evidence="1">Multi-pass membrane protein</topology>
    </subcellularLocation>
</comment>
<feature type="transmembrane region" description="Helical" evidence="7">
    <location>
        <begin position="81"/>
        <end position="103"/>
    </location>
</feature>
<dbReference type="Pfam" id="PF02417">
    <property type="entry name" value="Chromate_transp"/>
    <property type="match status" value="2"/>
</dbReference>
<evidence type="ECO:0000256" key="6">
    <source>
        <dbReference type="ARBA" id="ARBA00023136"/>
    </source>
</evidence>
<proteinExistence type="inferred from homology"/>
<dbReference type="NCBIfam" id="TIGR00937">
    <property type="entry name" value="2A51"/>
    <property type="match status" value="1"/>
</dbReference>
<accession>A0ABP4EHD1</accession>
<name>A0ABP4EHD1_9ACTN</name>
<protein>
    <submittedName>
        <fullName evidence="8">Chromate efflux transporter</fullName>
    </submittedName>
</protein>
<reference evidence="9" key="1">
    <citation type="journal article" date="2019" name="Int. J. Syst. Evol. Microbiol.">
        <title>The Global Catalogue of Microorganisms (GCM) 10K type strain sequencing project: providing services to taxonomists for standard genome sequencing and annotation.</title>
        <authorList>
            <consortium name="The Broad Institute Genomics Platform"/>
            <consortium name="The Broad Institute Genome Sequencing Center for Infectious Disease"/>
            <person name="Wu L."/>
            <person name="Ma J."/>
        </authorList>
    </citation>
    <scope>NUCLEOTIDE SEQUENCE [LARGE SCALE GENOMIC DNA]</scope>
    <source>
        <strain evidence="9">JCM 13008</strain>
    </source>
</reference>
<organism evidence="8 9">
    <name type="scientific">Nocardioides dubius</name>
    <dbReference type="NCBI Taxonomy" id="317019"/>
    <lineage>
        <taxon>Bacteria</taxon>
        <taxon>Bacillati</taxon>
        <taxon>Actinomycetota</taxon>
        <taxon>Actinomycetes</taxon>
        <taxon>Propionibacteriales</taxon>
        <taxon>Nocardioidaceae</taxon>
        <taxon>Nocardioides</taxon>
    </lineage>
</organism>
<dbReference type="PIRSF" id="PIRSF004810">
    <property type="entry name" value="ChrA"/>
    <property type="match status" value="1"/>
</dbReference>
<comment type="caution">
    <text evidence="8">The sequence shown here is derived from an EMBL/GenBank/DDBJ whole genome shotgun (WGS) entry which is preliminary data.</text>
</comment>
<evidence type="ECO:0000313" key="9">
    <source>
        <dbReference type="Proteomes" id="UP001501581"/>
    </source>
</evidence>
<evidence type="ECO:0000256" key="5">
    <source>
        <dbReference type="ARBA" id="ARBA00022989"/>
    </source>
</evidence>
<evidence type="ECO:0000256" key="2">
    <source>
        <dbReference type="ARBA" id="ARBA00005262"/>
    </source>
</evidence>
<evidence type="ECO:0000256" key="1">
    <source>
        <dbReference type="ARBA" id="ARBA00004651"/>
    </source>
</evidence>
<dbReference type="PANTHER" id="PTHR33567">
    <property type="entry name" value="CHROMATE ION TRANSPORTER (EUROFUNG)"/>
    <property type="match status" value="1"/>
</dbReference>
<keyword evidence="3" id="KW-1003">Cell membrane</keyword>
<dbReference type="InterPro" id="IPR014047">
    <property type="entry name" value="Chr_Tranpt_l_chain"/>
</dbReference>
<feature type="transmembrane region" description="Helical" evidence="7">
    <location>
        <begin position="336"/>
        <end position="369"/>
    </location>
</feature>
<feature type="transmembrane region" description="Helical" evidence="7">
    <location>
        <begin position="261"/>
        <end position="290"/>
    </location>
</feature>
<gene>
    <name evidence="8" type="primary">chrA_2</name>
    <name evidence="8" type="ORF">GCM10009668_32440</name>
</gene>